<comment type="caution">
    <text evidence="2">The sequence shown here is derived from an EMBL/GenBank/DDBJ whole genome shotgun (WGS) entry which is preliminary data.</text>
</comment>
<dbReference type="Proteomes" id="UP000294813">
    <property type="component" value="Unassembled WGS sequence"/>
</dbReference>
<keyword evidence="1" id="KW-0812">Transmembrane</keyword>
<evidence type="ECO:0000313" key="2">
    <source>
        <dbReference type="EMBL" id="TCP60313.1"/>
    </source>
</evidence>
<protein>
    <submittedName>
        <fullName evidence="2">Uncharacterized protein</fullName>
    </submittedName>
</protein>
<sequence length="176" mass="19897">MDALTVWGLFTSVIGFIATGYMGLQGWQAYQTRRDYERKLQRQTVPVMVPAEMIINVTGAPLVHFEENWHQGKQILTIPVDDIPWSRPDEASDQIVERIKAQMGEGILTGVPVVYAFPSDAGVLQYLIPKIHGLSGVFPHITTAMHCDQGAVWKKPVNLHAVRTQRRYDRQLESRS</sequence>
<dbReference type="EMBL" id="SLXT01000039">
    <property type="protein sequence ID" value="TCP60313.1"/>
    <property type="molecule type" value="Genomic_DNA"/>
</dbReference>
<keyword evidence="1" id="KW-1133">Transmembrane helix</keyword>
<dbReference type="AlphaFoldDB" id="A0A4R2RBZ7"/>
<proteinExistence type="predicted"/>
<evidence type="ECO:0000313" key="3">
    <source>
        <dbReference type="Proteomes" id="UP000294813"/>
    </source>
</evidence>
<evidence type="ECO:0000256" key="1">
    <source>
        <dbReference type="SAM" id="Phobius"/>
    </source>
</evidence>
<dbReference type="NCBIfam" id="NF040560">
    <property type="entry name" value="CAS_Csx15"/>
    <property type="match status" value="1"/>
</dbReference>
<feature type="transmembrane region" description="Helical" evidence="1">
    <location>
        <begin position="6"/>
        <end position="24"/>
    </location>
</feature>
<keyword evidence="3" id="KW-1185">Reference proteome</keyword>
<reference evidence="2 3" key="1">
    <citation type="submission" date="2019-03" db="EMBL/GenBank/DDBJ databases">
        <title>Genomic Encyclopedia of Type Strains, Phase IV (KMG-IV): sequencing the most valuable type-strain genomes for metagenomic binning, comparative biology and taxonomic classification.</title>
        <authorList>
            <person name="Goeker M."/>
        </authorList>
    </citation>
    <scope>NUCLEOTIDE SEQUENCE [LARGE SCALE GENOMIC DNA]</scope>
    <source>
        <strain evidence="2 3">DSM 11170</strain>
    </source>
</reference>
<organism evidence="2 3">
    <name type="scientific">Heliophilum fasciatum</name>
    <dbReference type="NCBI Taxonomy" id="35700"/>
    <lineage>
        <taxon>Bacteria</taxon>
        <taxon>Bacillati</taxon>
        <taxon>Bacillota</taxon>
        <taxon>Clostridia</taxon>
        <taxon>Eubacteriales</taxon>
        <taxon>Heliobacteriaceae</taxon>
        <taxon>Heliophilum</taxon>
    </lineage>
</organism>
<keyword evidence="1" id="KW-0472">Membrane</keyword>
<accession>A0A4R2RBZ7</accession>
<gene>
    <name evidence="2" type="ORF">EDD73_13912</name>
</gene>
<name>A0A4R2RBZ7_9FIRM</name>
<dbReference type="RefSeq" id="WP_243116939.1">
    <property type="nucleotide sequence ID" value="NZ_JAOQNU010000039.1"/>
</dbReference>